<feature type="transmembrane region" description="Helical" evidence="1">
    <location>
        <begin position="6"/>
        <end position="28"/>
    </location>
</feature>
<evidence type="ECO:0000256" key="1">
    <source>
        <dbReference type="SAM" id="Phobius"/>
    </source>
</evidence>
<organism evidence="2">
    <name type="scientific">marine sediment metagenome</name>
    <dbReference type="NCBI Taxonomy" id="412755"/>
    <lineage>
        <taxon>unclassified sequences</taxon>
        <taxon>metagenomes</taxon>
        <taxon>ecological metagenomes</taxon>
    </lineage>
</organism>
<gene>
    <name evidence="2" type="ORF">S03H2_53559</name>
</gene>
<keyword evidence="1" id="KW-1133">Transmembrane helix</keyword>
<reference evidence="2" key="1">
    <citation type="journal article" date="2014" name="Front. Microbiol.">
        <title>High frequency of phylogenetically diverse reductive dehalogenase-homologous genes in deep subseafloor sedimentary metagenomes.</title>
        <authorList>
            <person name="Kawai M."/>
            <person name="Futagami T."/>
            <person name="Toyoda A."/>
            <person name="Takaki Y."/>
            <person name="Nishi S."/>
            <person name="Hori S."/>
            <person name="Arai W."/>
            <person name="Tsubouchi T."/>
            <person name="Morono Y."/>
            <person name="Uchiyama I."/>
            <person name="Ito T."/>
            <person name="Fujiyama A."/>
            <person name="Inagaki F."/>
            <person name="Takami H."/>
        </authorList>
    </citation>
    <scope>NUCLEOTIDE SEQUENCE</scope>
    <source>
        <strain evidence="2">Expedition CK06-06</strain>
    </source>
</reference>
<accession>X1GXJ4</accession>
<protein>
    <submittedName>
        <fullName evidence="2">Uncharacterized protein</fullName>
    </submittedName>
</protein>
<dbReference type="EMBL" id="BARU01034094">
    <property type="protein sequence ID" value="GAH61897.1"/>
    <property type="molecule type" value="Genomic_DNA"/>
</dbReference>
<evidence type="ECO:0000313" key="2">
    <source>
        <dbReference type="EMBL" id="GAH61897.1"/>
    </source>
</evidence>
<name>X1GXJ4_9ZZZZ</name>
<keyword evidence="1" id="KW-0472">Membrane</keyword>
<dbReference type="AlphaFoldDB" id="X1GXJ4"/>
<sequence length="53" mass="5995">MSNMKLRPAAVIIAVLMANMAWMVPLYIGRMEVAEYMSFDEEDWNRPVMGSGA</sequence>
<feature type="non-terminal residue" evidence="2">
    <location>
        <position position="53"/>
    </location>
</feature>
<proteinExistence type="predicted"/>
<keyword evidence="1" id="KW-0812">Transmembrane</keyword>
<comment type="caution">
    <text evidence="2">The sequence shown here is derived from an EMBL/GenBank/DDBJ whole genome shotgun (WGS) entry which is preliminary data.</text>
</comment>